<dbReference type="InterPro" id="IPR049450">
    <property type="entry name" value="ACOT8-like_C"/>
</dbReference>
<dbReference type="GO" id="GO:0047617">
    <property type="term" value="F:fatty acyl-CoA hydrolase activity"/>
    <property type="evidence" value="ECO:0007669"/>
    <property type="project" value="InterPro"/>
</dbReference>
<dbReference type="InterPro" id="IPR029069">
    <property type="entry name" value="HotDog_dom_sf"/>
</dbReference>
<evidence type="ECO:0000256" key="2">
    <source>
        <dbReference type="ARBA" id="ARBA00022801"/>
    </source>
</evidence>
<comment type="caution">
    <text evidence="5">The sequence shown here is derived from an EMBL/GenBank/DDBJ whole genome shotgun (WGS) entry which is preliminary data.</text>
</comment>
<organism evidence="5 6">
    <name type="scientific">Paraburkholderia dinghuensis</name>
    <dbReference type="NCBI Taxonomy" id="2305225"/>
    <lineage>
        <taxon>Bacteria</taxon>
        <taxon>Pseudomonadati</taxon>
        <taxon>Pseudomonadota</taxon>
        <taxon>Betaproteobacteria</taxon>
        <taxon>Burkholderiales</taxon>
        <taxon>Burkholderiaceae</taxon>
        <taxon>Paraburkholderia</taxon>
    </lineage>
</organism>
<dbReference type="Proteomes" id="UP000272778">
    <property type="component" value="Unassembled WGS sequence"/>
</dbReference>
<comment type="similarity">
    <text evidence="1">Belongs to the C/M/P thioester hydrolase family.</text>
</comment>
<dbReference type="PANTHER" id="PTHR11066">
    <property type="entry name" value="ACYL-COA THIOESTERASE"/>
    <property type="match status" value="1"/>
</dbReference>
<dbReference type="EMBL" id="RQIS01000011">
    <property type="protein sequence ID" value="RQH05059.1"/>
    <property type="molecule type" value="Genomic_DNA"/>
</dbReference>
<dbReference type="GO" id="GO:0006637">
    <property type="term" value="P:acyl-CoA metabolic process"/>
    <property type="evidence" value="ECO:0007669"/>
    <property type="project" value="InterPro"/>
</dbReference>
<dbReference type="InterPro" id="IPR003703">
    <property type="entry name" value="Acyl_CoA_thio"/>
</dbReference>
<sequence length="355" mass="38998">MDHQCTAETPELLMKSSDQPVTAATLDIPERFNTVQPDLGSDPAWDHRDLSVLLSLKRGDDGALYSPHTDVNLNGAVFGGQLVGQAIAAASAQDIPPDAAAHCVQVNFLTAGRAGEPMRYEVRQLMKGRQFCVQQVLGTQGERVVISANVSFHRDEPGPRFHQPMPTNMPDPDSLPTLRDTLLAHADQLPARVRKRAGMSRSLDLRPVDPEGFLFRRDTVHAAFRYWVRVARPLPDEPWIQQAALGYLSDYWFPLTGLTPHLDNKIGAGLYVASLNHTMWLHQPTRADDWLLVDASSPGSGNSRALSIARVYARDGRLVASLAQESLCRGWVEHDGVFDAPGMPDDSTDINSSPS</sequence>
<dbReference type="Pfam" id="PF13622">
    <property type="entry name" value="4HBT_3"/>
    <property type="match status" value="1"/>
</dbReference>
<keyword evidence="2" id="KW-0378">Hydrolase</keyword>
<protein>
    <recommendedName>
        <fullName evidence="7">Acyl-CoA thioesterase II</fullName>
    </recommendedName>
</protein>
<dbReference type="CDD" id="cd03444">
    <property type="entry name" value="Thioesterase_II_repeat1"/>
    <property type="match status" value="1"/>
</dbReference>
<evidence type="ECO:0000313" key="6">
    <source>
        <dbReference type="Proteomes" id="UP000272778"/>
    </source>
</evidence>
<dbReference type="InterPro" id="IPR042171">
    <property type="entry name" value="Acyl-CoA_hotdog"/>
</dbReference>
<dbReference type="PANTHER" id="PTHR11066:SF34">
    <property type="entry name" value="ACYL-COENZYME A THIOESTERASE 8"/>
    <property type="match status" value="1"/>
</dbReference>
<feature type="domain" description="Acyl-CoA thioesterase-like C-terminal" evidence="4">
    <location>
        <begin position="189"/>
        <end position="327"/>
    </location>
</feature>
<feature type="domain" description="Acyl-CoA thioesterase-like N-terminal HotDog" evidence="3">
    <location>
        <begin position="75"/>
        <end position="153"/>
    </location>
</feature>
<reference evidence="5 6" key="1">
    <citation type="submission" date="2018-11" db="EMBL/GenBank/DDBJ databases">
        <title>Paraburkholderia sp. DHOA04, isolated from soil.</title>
        <authorList>
            <person name="Gao Z.-H."/>
            <person name="Qiu L.-H."/>
            <person name="Fu J.-C."/>
        </authorList>
    </citation>
    <scope>NUCLEOTIDE SEQUENCE [LARGE SCALE GENOMIC DNA]</scope>
    <source>
        <strain evidence="5 6">DHOA04</strain>
    </source>
</reference>
<evidence type="ECO:0000259" key="3">
    <source>
        <dbReference type="Pfam" id="PF13622"/>
    </source>
</evidence>
<evidence type="ECO:0000256" key="1">
    <source>
        <dbReference type="ARBA" id="ARBA00006538"/>
    </source>
</evidence>
<accession>A0A3N6MMU9</accession>
<dbReference type="Pfam" id="PF20789">
    <property type="entry name" value="4HBT_3C"/>
    <property type="match status" value="1"/>
</dbReference>
<dbReference type="CDD" id="cd03445">
    <property type="entry name" value="Thioesterase_II_repeat2"/>
    <property type="match status" value="1"/>
</dbReference>
<keyword evidence="6" id="KW-1185">Reference proteome</keyword>
<evidence type="ECO:0000259" key="4">
    <source>
        <dbReference type="Pfam" id="PF20789"/>
    </source>
</evidence>
<proteinExistence type="inferred from homology"/>
<dbReference type="Gene3D" id="2.40.160.210">
    <property type="entry name" value="Acyl-CoA thioesterase, double hotdog domain"/>
    <property type="match status" value="1"/>
</dbReference>
<evidence type="ECO:0008006" key="7">
    <source>
        <dbReference type="Google" id="ProtNLM"/>
    </source>
</evidence>
<dbReference type="SUPFAM" id="SSF54637">
    <property type="entry name" value="Thioesterase/thiol ester dehydrase-isomerase"/>
    <property type="match status" value="2"/>
</dbReference>
<dbReference type="InterPro" id="IPR049449">
    <property type="entry name" value="TesB_ACOT8-like_N"/>
</dbReference>
<dbReference type="OrthoDB" id="9781019at2"/>
<gene>
    <name evidence="5" type="ORF">D1Y85_16815</name>
</gene>
<dbReference type="GO" id="GO:0009062">
    <property type="term" value="P:fatty acid catabolic process"/>
    <property type="evidence" value="ECO:0007669"/>
    <property type="project" value="TreeGrafter"/>
</dbReference>
<evidence type="ECO:0000313" key="5">
    <source>
        <dbReference type="EMBL" id="RQH05059.1"/>
    </source>
</evidence>
<dbReference type="AlphaFoldDB" id="A0A3N6MMU9"/>
<name>A0A3N6MMU9_9BURK</name>